<keyword evidence="8" id="KW-0969">Cilium</keyword>
<comment type="similarity">
    <text evidence="2">Belongs to the DRC7 family.</text>
</comment>
<sequence>MDRSPKLEAFDPANFPPSYKDNEPKELKAIQYCKNFLKQYNHLCTTRHALFLKPLNEFGVKKVVCTTIVPTQLPYADLLDWPGIAEFLAGYLSYDRLSPAYELPKTLLAPQTILERLHGHCFEYSTVLCSMLIGAGYDAYVVSGYATREVCNCDLSYNICPFVEQDQVVYTATITKTITRYSSRSNRTFSSEYELRMATKAEAARRAEEQAKKDAANRAKQLQEAPPPDPLEGRRVHSWVLVLKGHRDVDKTFFIEPTTGLTHPTDWDQYLHIESIWNHLNYYVNMDFDEGVADLSYDIGDSRHWEYLFPGQDLHVRLTIEERAERWTQVALQGDQYTDETFFDVPVSWCIPLKITRDDFDRKYPTGKRVRRYKYVVVEDFCRYLNPDGMVRKIYVYKDLLCEDLNYTLRYYSDRSDHLHSRFLHHETGKVVEKFDNGRDDFLREHHYFACSPGPESKRIMIFEAGKRTDELYKREEDEMTLWNYYKNRSDRKIYKEVKFGPEGKVLESPKILLPDPRPIEYIIEKFTRNPDVPANNDIAKVTFSLWTDEIEIEYHVDDDR</sequence>
<keyword evidence="17" id="KW-1185">Reference proteome</keyword>
<feature type="region of interest" description="Disordered" evidence="13">
    <location>
        <begin position="204"/>
        <end position="231"/>
    </location>
</feature>
<evidence type="ECO:0000256" key="2">
    <source>
        <dbReference type="ARBA" id="ARBA00010738"/>
    </source>
</evidence>
<dbReference type="InterPro" id="IPR056290">
    <property type="entry name" value="CEPT76/DRC7_peptidase-like_dom"/>
</dbReference>
<dbReference type="Pfam" id="PF24667">
    <property type="entry name" value="MORN_DRC7"/>
    <property type="match status" value="1"/>
</dbReference>
<evidence type="ECO:0000259" key="14">
    <source>
        <dbReference type="Pfam" id="PF24656"/>
    </source>
</evidence>
<evidence type="ECO:0000259" key="15">
    <source>
        <dbReference type="Pfam" id="PF24667"/>
    </source>
</evidence>
<keyword evidence="9" id="KW-0963">Cytoplasm</keyword>
<evidence type="ECO:0000313" key="16">
    <source>
        <dbReference type="EMBL" id="CAL1530214.1"/>
    </source>
</evidence>
<name>A0AAV2H9Z6_LYMST</name>
<dbReference type="InterPro" id="IPR038765">
    <property type="entry name" value="Papain-like_cys_pep_sf"/>
</dbReference>
<evidence type="ECO:0000256" key="10">
    <source>
        <dbReference type="ARBA" id="ARBA00023273"/>
    </source>
</evidence>
<comment type="caution">
    <text evidence="16">The sequence shown here is derived from an EMBL/GenBank/DDBJ whole genome shotgun (WGS) entry which is preliminary data.</text>
</comment>
<evidence type="ECO:0000256" key="4">
    <source>
        <dbReference type="ARBA" id="ARBA00022782"/>
    </source>
</evidence>
<dbReference type="InterPro" id="IPR056291">
    <property type="entry name" value="MORN_DRC7"/>
</dbReference>
<dbReference type="EMBL" id="CAXITT010000064">
    <property type="protein sequence ID" value="CAL1530214.1"/>
    <property type="molecule type" value="Genomic_DNA"/>
</dbReference>
<dbReference type="GO" id="GO:0031514">
    <property type="term" value="C:motile cilium"/>
    <property type="evidence" value="ECO:0007669"/>
    <property type="project" value="TreeGrafter"/>
</dbReference>
<dbReference type="GO" id="GO:0030317">
    <property type="term" value="P:flagellated sperm motility"/>
    <property type="evidence" value="ECO:0007669"/>
    <property type="project" value="TreeGrafter"/>
</dbReference>
<keyword evidence="4" id="KW-0221">Differentiation</keyword>
<dbReference type="SUPFAM" id="SSF54001">
    <property type="entry name" value="Cysteine proteinases"/>
    <property type="match status" value="1"/>
</dbReference>
<dbReference type="GO" id="GO:0030154">
    <property type="term" value="P:cell differentiation"/>
    <property type="evidence" value="ECO:0007669"/>
    <property type="project" value="UniProtKB-KW"/>
</dbReference>
<reference evidence="16 17" key="1">
    <citation type="submission" date="2024-04" db="EMBL/GenBank/DDBJ databases">
        <authorList>
            <consortium name="Genoscope - CEA"/>
            <person name="William W."/>
        </authorList>
    </citation>
    <scope>NUCLEOTIDE SEQUENCE [LARGE SCALE GENOMIC DNA]</scope>
</reference>
<feature type="domain" description="Dynein regulatory complex subunit 7 MORN" evidence="15">
    <location>
        <begin position="365"/>
        <end position="561"/>
    </location>
</feature>
<keyword evidence="10" id="KW-0966">Cell projection</keyword>
<evidence type="ECO:0000313" key="17">
    <source>
        <dbReference type="Proteomes" id="UP001497497"/>
    </source>
</evidence>
<accession>A0AAV2H9Z6</accession>
<evidence type="ECO:0000256" key="7">
    <source>
        <dbReference type="ARBA" id="ARBA00023054"/>
    </source>
</evidence>
<evidence type="ECO:0000256" key="9">
    <source>
        <dbReference type="ARBA" id="ARBA00023212"/>
    </source>
</evidence>
<keyword evidence="5" id="KW-0282">Flagellum</keyword>
<dbReference type="Proteomes" id="UP001497497">
    <property type="component" value="Unassembled WGS sequence"/>
</dbReference>
<evidence type="ECO:0000256" key="11">
    <source>
        <dbReference type="ARBA" id="ARBA00031627"/>
    </source>
</evidence>
<evidence type="ECO:0000256" key="13">
    <source>
        <dbReference type="SAM" id="MobiDB-lite"/>
    </source>
</evidence>
<gene>
    <name evidence="16" type="ORF">GSLYS_00004347001</name>
</gene>
<keyword evidence="7" id="KW-0175">Coiled coil</keyword>
<protein>
    <recommendedName>
        <fullName evidence="3">Dynein regulatory complex subunit 7</fullName>
    </recommendedName>
    <alternativeName>
        <fullName evidence="11">Coiled-coil domain-containing protein 135</fullName>
    </alternativeName>
    <alternativeName>
        <fullName evidence="12">Coiled-coil domain-containing protein lobo homolog</fullName>
    </alternativeName>
</protein>
<dbReference type="AlphaFoldDB" id="A0AAV2H9Z6"/>
<evidence type="ECO:0000256" key="6">
    <source>
        <dbReference type="ARBA" id="ARBA00022871"/>
    </source>
</evidence>
<feature type="non-terminal residue" evidence="16">
    <location>
        <position position="561"/>
    </location>
</feature>
<comment type="subcellular location">
    <subcellularLocation>
        <location evidence="1">Cytoplasm</location>
        <location evidence="1">Cytoskeleton</location>
        <location evidence="1">Flagellum axoneme</location>
    </subcellularLocation>
</comment>
<keyword evidence="9" id="KW-0206">Cytoskeleton</keyword>
<dbReference type="InterPro" id="IPR033551">
    <property type="entry name" value="DRC7/lobo"/>
</dbReference>
<keyword evidence="6" id="KW-0744">Spermatogenesis</keyword>
<proteinExistence type="inferred from homology"/>
<evidence type="ECO:0000256" key="3">
    <source>
        <dbReference type="ARBA" id="ARBA00021303"/>
    </source>
</evidence>
<evidence type="ECO:0000256" key="5">
    <source>
        <dbReference type="ARBA" id="ARBA00022846"/>
    </source>
</evidence>
<evidence type="ECO:0000256" key="8">
    <source>
        <dbReference type="ARBA" id="ARBA00023069"/>
    </source>
</evidence>
<dbReference type="PANTHER" id="PTHR35249:SF2">
    <property type="entry name" value="DYNEIN REGULATORY COMPLEX SUBUNIT 7"/>
    <property type="match status" value="1"/>
</dbReference>
<dbReference type="Pfam" id="PF24656">
    <property type="entry name" value="CEPT76_peptidase"/>
    <property type="match status" value="1"/>
</dbReference>
<feature type="compositionally biased region" description="Basic and acidic residues" evidence="13">
    <location>
        <begin position="204"/>
        <end position="217"/>
    </location>
</feature>
<evidence type="ECO:0000256" key="1">
    <source>
        <dbReference type="ARBA" id="ARBA00004611"/>
    </source>
</evidence>
<organism evidence="16 17">
    <name type="scientific">Lymnaea stagnalis</name>
    <name type="common">Great pond snail</name>
    <name type="synonym">Helix stagnalis</name>
    <dbReference type="NCBI Taxonomy" id="6523"/>
    <lineage>
        <taxon>Eukaryota</taxon>
        <taxon>Metazoa</taxon>
        <taxon>Spiralia</taxon>
        <taxon>Lophotrochozoa</taxon>
        <taxon>Mollusca</taxon>
        <taxon>Gastropoda</taxon>
        <taxon>Heterobranchia</taxon>
        <taxon>Euthyneura</taxon>
        <taxon>Panpulmonata</taxon>
        <taxon>Hygrophila</taxon>
        <taxon>Lymnaeoidea</taxon>
        <taxon>Lymnaeidae</taxon>
        <taxon>Lymnaea</taxon>
    </lineage>
</organism>
<dbReference type="PANTHER" id="PTHR35249">
    <property type="entry name" value="DYNEIN REGULATORY COMPLEX SUBUNIT 7"/>
    <property type="match status" value="1"/>
</dbReference>
<evidence type="ECO:0000256" key="12">
    <source>
        <dbReference type="ARBA" id="ARBA00031733"/>
    </source>
</evidence>
<dbReference type="GO" id="GO:0007283">
    <property type="term" value="P:spermatogenesis"/>
    <property type="evidence" value="ECO:0007669"/>
    <property type="project" value="UniProtKB-KW"/>
</dbReference>
<feature type="domain" description="CEP76/DRC7 peptidase-like" evidence="14">
    <location>
        <begin position="235"/>
        <end position="307"/>
    </location>
</feature>